<evidence type="ECO:0000256" key="10">
    <source>
        <dbReference type="ARBA" id="ARBA00022741"/>
    </source>
</evidence>
<dbReference type="Pfam" id="PF01467">
    <property type="entry name" value="CTP_transf_like"/>
    <property type="match status" value="1"/>
</dbReference>
<evidence type="ECO:0000256" key="2">
    <source>
        <dbReference type="ARBA" id="ARBA00004173"/>
    </source>
</evidence>
<dbReference type="GO" id="GO:0004515">
    <property type="term" value="F:nicotinate-nucleotide adenylyltransferase activity"/>
    <property type="evidence" value="ECO:0007669"/>
    <property type="project" value="UniProtKB-EC"/>
</dbReference>
<comment type="catalytic activity">
    <reaction evidence="16">
        <text>beta-nicotinamide D-ribonucleotide + ATP + H(+) = diphosphate + NAD(+)</text>
        <dbReference type="Rhea" id="RHEA:21360"/>
        <dbReference type="ChEBI" id="CHEBI:14649"/>
        <dbReference type="ChEBI" id="CHEBI:15378"/>
        <dbReference type="ChEBI" id="CHEBI:30616"/>
        <dbReference type="ChEBI" id="CHEBI:33019"/>
        <dbReference type="ChEBI" id="CHEBI:57540"/>
        <dbReference type="EC" id="2.7.7.1"/>
    </reaction>
</comment>
<evidence type="ECO:0000256" key="11">
    <source>
        <dbReference type="ARBA" id="ARBA00022840"/>
    </source>
</evidence>
<comment type="pathway">
    <text evidence="3 16">Cofactor biosynthesis; NAD(+) biosynthesis; NAD(+) from nicotinamide D-ribonucleotide: step 1/1.</text>
</comment>
<dbReference type="EC" id="2.7.7.18" evidence="16"/>
<comment type="function">
    <text evidence="15">Catalyzes the formation of NAD(+) from nicotinamide mononucleotide (NMN) and ATP. Can also use the deamidated form; nicotinic acid mononucleotide (NaMN) as substrate with the same efficiency. Can use triazofurin monophosphate (TrMP) as substrate. Can also use GTP and ITP as nucleotide donors. Also catalyzes the reverse reaction, i.e. the pyrophosphorolytic cleavage of NAD(+). For the pyrophosphorolytic activity, can use NAD(+), NADH, NaAD, nicotinic acid adenine dinucleotide phosphate (NHD), nicotinamide guanine dinucleotide (NGD) as substrates. Fails to cleave phosphorylated dinucleotides NADP(+), NADPH and NaADP(+). Protects against axonal degeneration following injury. May be involved in the maintenance of axonal integrity. Also functions as a stress-response chaperone protein that prevents toxic aggregation of proteins; this function may be independent of its NAD(+) synthesis activity.</text>
</comment>
<dbReference type="GO" id="GO:0005759">
    <property type="term" value="C:mitochondrial matrix"/>
    <property type="evidence" value="ECO:0007669"/>
    <property type="project" value="UniProtKB-ARBA"/>
</dbReference>
<evidence type="ECO:0000256" key="5">
    <source>
        <dbReference type="ARBA" id="ARBA00007064"/>
    </source>
</evidence>
<dbReference type="FunFam" id="3.40.50.620:FF:000221">
    <property type="entry name" value="Nicotinamide/nicotinic acid mononucleotide adenylyltransferase 3"/>
    <property type="match status" value="1"/>
</dbReference>
<accession>C1C0A0</accession>
<keyword evidence="13" id="KW-0496">Mitochondrion</keyword>
<feature type="domain" description="Cytidyltransferase-like" evidence="17">
    <location>
        <begin position="11"/>
        <end position="207"/>
    </location>
</feature>
<proteinExistence type="evidence at transcript level"/>
<keyword evidence="10 16" id="KW-0547">Nucleotide-binding</keyword>
<dbReference type="PANTHER" id="PTHR12039:SF0">
    <property type="entry name" value="NICOTINAMIDE-NUCLEOTIDE ADENYLYLTRANSFERASE"/>
    <property type="match status" value="1"/>
</dbReference>
<dbReference type="PANTHER" id="PTHR12039">
    <property type="entry name" value="NICOTINAMIDE MONONUCLEOTIDE ADENYLYLTRANSFERASE"/>
    <property type="match status" value="1"/>
</dbReference>
<evidence type="ECO:0000256" key="7">
    <source>
        <dbReference type="ARBA" id="ARBA00022642"/>
    </source>
</evidence>
<name>C1C0A0_CALCM</name>
<dbReference type="InterPro" id="IPR051182">
    <property type="entry name" value="Euk_NMN_adenylyltrnsfrase"/>
</dbReference>
<evidence type="ECO:0000313" key="18">
    <source>
        <dbReference type="EMBL" id="ACO14703.1"/>
    </source>
</evidence>
<dbReference type="NCBIfam" id="TIGR00482">
    <property type="entry name" value="nicotinate (nicotinamide) nucleotide adenylyltransferase"/>
    <property type="match status" value="1"/>
</dbReference>
<comment type="subunit">
    <text evidence="6">Homotetramer.</text>
</comment>
<organism evidence="18">
    <name type="scientific">Caligus clemensi</name>
    <name type="common">Sea louse</name>
    <dbReference type="NCBI Taxonomy" id="344056"/>
    <lineage>
        <taxon>Eukaryota</taxon>
        <taxon>Metazoa</taxon>
        <taxon>Ecdysozoa</taxon>
        <taxon>Arthropoda</taxon>
        <taxon>Crustacea</taxon>
        <taxon>Multicrustacea</taxon>
        <taxon>Hexanauplia</taxon>
        <taxon>Copepoda</taxon>
        <taxon>Siphonostomatoida</taxon>
        <taxon>Caligidae</taxon>
        <taxon>Caligus</taxon>
    </lineage>
</organism>
<dbReference type="UniPathway" id="UPA00253">
    <property type="reaction ID" value="UER00332"/>
</dbReference>
<evidence type="ECO:0000256" key="13">
    <source>
        <dbReference type="ARBA" id="ARBA00023128"/>
    </source>
</evidence>
<dbReference type="Gene3D" id="3.40.50.620">
    <property type="entry name" value="HUPs"/>
    <property type="match status" value="1"/>
</dbReference>
<dbReference type="EMBL" id="BT080279">
    <property type="protein sequence ID" value="ACO14703.1"/>
    <property type="molecule type" value="mRNA"/>
</dbReference>
<gene>
    <name evidence="18" type="primary">NMNA1</name>
</gene>
<comment type="similarity">
    <text evidence="5 16">Belongs to the eukaryotic NMN adenylyltransferase family.</text>
</comment>
<dbReference type="SUPFAM" id="SSF52374">
    <property type="entry name" value="Nucleotidylyl transferase"/>
    <property type="match status" value="1"/>
</dbReference>
<comment type="catalytic activity">
    <reaction evidence="14 16">
        <text>nicotinate beta-D-ribonucleotide + ATP + H(+) = deamido-NAD(+) + diphosphate</text>
        <dbReference type="Rhea" id="RHEA:22860"/>
        <dbReference type="ChEBI" id="CHEBI:15378"/>
        <dbReference type="ChEBI" id="CHEBI:30616"/>
        <dbReference type="ChEBI" id="CHEBI:33019"/>
        <dbReference type="ChEBI" id="CHEBI:57502"/>
        <dbReference type="ChEBI" id="CHEBI:58437"/>
        <dbReference type="EC" id="2.7.7.18"/>
    </reaction>
</comment>
<dbReference type="InterPro" id="IPR014729">
    <property type="entry name" value="Rossmann-like_a/b/a_fold"/>
</dbReference>
<dbReference type="CDD" id="cd09286">
    <property type="entry name" value="NMNAT_Eukarya"/>
    <property type="match status" value="1"/>
</dbReference>
<evidence type="ECO:0000256" key="16">
    <source>
        <dbReference type="RuleBase" id="RU362021"/>
    </source>
</evidence>
<evidence type="ECO:0000256" key="3">
    <source>
        <dbReference type="ARBA" id="ARBA00004658"/>
    </source>
</evidence>
<comment type="subcellular location">
    <subcellularLocation>
        <location evidence="2">Mitochondrion</location>
    </subcellularLocation>
</comment>
<dbReference type="InterPro" id="IPR004821">
    <property type="entry name" value="Cyt_trans-like"/>
</dbReference>
<evidence type="ECO:0000256" key="12">
    <source>
        <dbReference type="ARBA" id="ARBA00023027"/>
    </source>
</evidence>
<keyword evidence="8 16" id="KW-0808">Transferase</keyword>
<keyword evidence="9 16" id="KW-0548">Nucleotidyltransferase</keyword>
<evidence type="ECO:0000256" key="15">
    <source>
        <dbReference type="ARBA" id="ARBA00093425"/>
    </source>
</evidence>
<dbReference type="GO" id="GO:0005524">
    <property type="term" value="F:ATP binding"/>
    <property type="evidence" value="ECO:0007669"/>
    <property type="project" value="UniProtKB-KW"/>
</dbReference>
<dbReference type="AlphaFoldDB" id="C1C0A0"/>
<keyword evidence="12 16" id="KW-0520">NAD</keyword>
<evidence type="ECO:0000256" key="9">
    <source>
        <dbReference type="ARBA" id="ARBA00022695"/>
    </source>
</evidence>
<dbReference type="InterPro" id="IPR045094">
    <property type="entry name" value="NMNAT_euk"/>
</dbReference>
<dbReference type="InterPro" id="IPR005248">
    <property type="entry name" value="NadD/NMNAT"/>
</dbReference>
<reference evidence="18" key="1">
    <citation type="submission" date="2009-03" db="EMBL/GenBank/DDBJ databases">
        <title>Caligus clemensi ESTs and full-length cDNAs.</title>
        <authorList>
            <person name="Yasuike M."/>
            <person name="von Schalburg K."/>
            <person name="Cooper G."/>
            <person name="Leong J."/>
            <person name="Jones S.R.M."/>
            <person name="Koop B.F."/>
        </authorList>
    </citation>
    <scope>NUCLEOTIDE SEQUENCE</scope>
    <source>
        <tissue evidence="18">Whole</tissue>
    </source>
</reference>
<keyword evidence="11 16" id="KW-0067">ATP-binding</keyword>
<evidence type="ECO:0000256" key="4">
    <source>
        <dbReference type="ARBA" id="ARBA00005019"/>
    </source>
</evidence>
<dbReference type="GO" id="GO:0000309">
    <property type="term" value="F:nicotinamide-nucleotide adenylyltransferase activity"/>
    <property type="evidence" value="ECO:0007669"/>
    <property type="project" value="UniProtKB-EC"/>
</dbReference>
<evidence type="ECO:0000256" key="1">
    <source>
        <dbReference type="ARBA" id="ARBA00001946"/>
    </source>
</evidence>
<evidence type="ECO:0000256" key="6">
    <source>
        <dbReference type="ARBA" id="ARBA00011881"/>
    </source>
</evidence>
<keyword evidence="7 16" id="KW-0662">Pyridine nucleotide biosynthesis</keyword>
<protein>
    <recommendedName>
        <fullName evidence="16">Nicotinamide-nucleotide adenylyltransferase</fullName>
        <ecNumber evidence="16">2.7.7.1</ecNumber>
        <ecNumber evidence="16">2.7.7.18</ecNumber>
    </recommendedName>
</protein>
<dbReference type="EC" id="2.7.7.1" evidence="16"/>
<evidence type="ECO:0000256" key="8">
    <source>
        <dbReference type="ARBA" id="ARBA00022679"/>
    </source>
</evidence>
<dbReference type="GO" id="GO:0009435">
    <property type="term" value="P:NAD+ biosynthetic process"/>
    <property type="evidence" value="ECO:0007669"/>
    <property type="project" value="UniProtKB-UniPathway"/>
</dbReference>
<comment type="cofactor">
    <cofactor evidence="1">
        <name>Mg(2+)</name>
        <dbReference type="ChEBI" id="CHEBI:18420"/>
    </cofactor>
</comment>
<evidence type="ECO:0000256" key="14">
    <source>
        <dbReference type="ARBA" id="ARBA00048721"/>
    </source>
</evidence>
<evidence type="ECO:0000259" key="17">
    <source>
        <dbReference type="Pfam" id="PF01467"/>
    </source>
</evidence>
<sequence>MAAKSNVILFAAGSYNPPTHMHLRMSEIARDFLQASGRLQVLGGIISPVHDEYKKESLLEANATHRCSMVNLSLTKNPFIKLSTFEVDQNAWTRLRTVLEEHRRLLMNQSNESNLPWAPERFNPQESFRILFLCGADLLESFSVPGLWLEEDIEVIVKDFGLVVISREGSNPQKFIYKSDILTEYRNNIHIVTEWITNDVSSTKVRRAIRRHESVKYLIPDEVIQYISKHGLYGARKK</sequence>
<comment type="pathway">
    <text evidence="4">Cofactor biosynthesis; NAD(+) biosynthesis; deamido-NAD(+) from nicotinate D-ribonucleotide: step 1/1.</text>
</comment>